<proteinExistence type="predicted"/>
<dbReference type="EMBL" id="UINC01155930">
    <property type="protein sequence ID" value="SVD52065.1"/>
    <property type="molecule type" value="Genomic_DNA"/>
</dbReference>
<name>A0A382W1A4_9ZZZZ</name>
<feature type="non-terminal residue" evidence="1">
    <location>
        <position position="166"/>
    </location>
</feature>
<accession>A0A382W1A4</accession>
<organism evidence="1">
    <name type="scientific">marine metagenome</name>
    <dbReference type="NCBI Taxonomy" id="408172"/>
    <lineage>
        <taxon>unclassified sequences</taxon>
        <taxon>metagenomes</taxon>
        <taxon>ecological metagenomes</taxon>
    </lineage>
</organism>
<dbReference type="AlphaFoldDB" id="A0A382W1A4"/>
<evidence type="ECO:0000313" key="1">
    <source>
        <dbReference type="EMBL" id="SVD52065.1"/>
    </source>
</evidence>
<sequence length="166" mass="18409">MGCVFAASPASANHEGLIYGPCGVETGYIHMTHLEVATHVQERIDSGELEADAISRNIMDIIVSGTPHDLLIAAGVIQEYAVNRFDQVLRYDDPFWGNISMVGWTEWEVGCYGLTPMPTTTTTTTIPTYSLTSAQDDGYPTEETRILLEERYPQSAVNKYHFDLDT</sequence>
<protein>
    <submittedName>
        <fullName evidence="1">Uncharacterized protein</fullName>
    </submittedName>
</protein>
<gene>
    <name evidence="1" type="ORF">METZ01_LOCUS404919</name>
</gene>
<reference evidence="1" key="1">
    <citation type="submission" date="2018-05" db="EMBL/GenBank/DDBJ databases">
        <authorList>
            <person name="Lanie J.A."/>
            <person name="Ng W.-L."/>
            <person name="Kazmierczak K.M."/>
            <person name="Andrzejewski T.M."/>
            <person name="Davidsen T.M."/>
            <person name="Wayne K.J."/>
            <person name="Tettelin H."/>
            <person name="Glass J.I."/>
            <person name="Rusch D."/>
            <person name="Podicherti R."/>
            <person name="Tsui H.-C.T."/>
            <person name="Winkler M.E."/>
        </authorList>
    </citation>
    <scope>NUCLEOTIDE SEQUENCE</scope>
</reference>